<organism evidence="4 5">
    <name type="scientific">Ancylostoma caninum</name>
    <name type="common">Dog hookworm</name>
    <dbReference type="NCBI Taxonomy" id="29170"/>
    <lineage>
        <taxon>Eukaryota</taxon>
        <taxon>Metazoa</taxon>
        <taxon>Ecdysozoa</taxon>
        <taxon>Nematoda</taxon>
        <taxon>Chromadorea</taxon>
        <taxon>Rhabditida</taxon>
        <taxon>Rhabditina</taxon>
        <taxon>Rhabditomorpha</taxon>
        <taxon>Strongyloidea</taxon>
        <taxon>Ancylostomatidae</taxon>
        <taxon>Ancylostomatinae</taxon>
        <taxon>Ancylostoma</taxon>
    </lineage>
</organism>
<comment type="caution">
    <text evidence="4">The sequence shown here is derived from an EMBL/GenBank/DDBJ whole genome shotgun (WGS) entry which is preliminary data.</text>
</comment>
<sequence>MATAKTKEKSKTDSKGSKTRTTVSTNTSGLKLLSQMCPGGTGKGVVGQADANQAGNKNKMKRFFHKFKETMGLAERTEFSKALSGAMEDMDRYKLCLDRLADAMCTQIQPNSKFRKIEKQMELAPPENQDEYDLVTMWLKSQKDFDDYSNKKIQIDMYQKMATEHREYIRRARRALHNIRTFIQHDYWVVGLQRTELDELRSEMDFAKAELKAAKDPQLIELKNKIYNQAVAAFEEKLKQVTKSMDEVPKHKESHIADILEWANCTRMYHERMAKILEEGIK</sequence>
<name>A0A368H622_ANCCA</name>
<dbReference type="InterPro" id="IPR004148">
    <property type="entry name" value="BAR_dom"/>
</dbReference>
<feature type="coiled-coil region" evidence="1">
    <location>
        <begin position="190"/>
        <end position="217"/>
    </location>
</feature>
<dbReference type="AlphaFoldDB" id="A0A368H622"/>
<keyword evidence="5" id="KW-1185">Reference proteome</keyword>
<dbReference type="InterPro" id="IPR027267">
    <property type="entry name" value="AH/BAR_dom_sf"/>
</dbReference>
<dbReference type="OrthoDB" id="5835493at2759"/>
<dbReference type="Proteomes" id="UP000252519">
    <property type="component" value="Unassembled WGS sequence"/>
</dbReference>
<dbReference type="SUPFAM" id="SSF103657">
    <property type="entry name" value="BAR/IMD domain-like"/>
    <property type="match status" value="1"/>
</dbReference>
<keyword evidence="1" id="KW-0175">Coiled coil</keyword>
<protein>
    <recommendedName>
        <fullName evidence="3">BAR domain-containing protein</fullName>
    </recommendedName>
</protein>
<dbReference type="GO" id="GO:0005737">
    <property type="term" value="C:cytoplasm"/>
    <property type="evidence" value="ECO:0007669"/>
    <property type="project" value="InterPro"/>
</dbReference>
<gene>
    <name evidence="4" type="ORF">ANCCAN_03146</name>
</gene>
<dbReference type="Pfam" id="PF03114">
    <property type="entry name" value="BAR"/>
    <property type="match status" value="1"/>
</dbReference>
<dbReference type="Gene3D" id="1.20.1270.60">
    <property type="entry name" value="Arfaptin homology (AH) domain/BAR domain"/>
    <property type="match status" value="1"/>
</dbReference>
<feature type="compositionally biased region" description="Basic and acidic residues" evidence="2">
    <location>
        <begin position="1"/>
        <end position="16"/>
    </location>
</feature>
<accession>A0A368H622</accession>
<evidence type="ECO:0000313" key="5">
    <source>
        <dbReference type="Proteomes" id="UP000252519"/>
    </source>
</evidence>
<feature type="domain" description="BAR" evidence="3">
    <location>
        <begin position="59"/>
        <end position="279"/>
    </location>
</feature>
<evidence type="ECO:0000259" key="3">
    <source>
        <dbReference type="Pfam" id="PF03114"/>
    </source>
</evidence>
<feature type="region of interest" description="Disordered" evidence="2">
    <location>
        <begin position="1"/>
        <end position="34"/>
    </location>
</feature>
<dbReference type="EMBL" id="JOJR01000020">
    <property type="protein sequence ID" value="RCN50760.1"/>
    <property type="molecule type" value="Genomic_DNA"/>
</dbReference>
<feature type="compositionally biased region" description="Polar residues" evidence="2">
    <location>
        <begin position="19"/>
        <end position="29"/>
    </location>
</feature>
<evidence type="ECO:0000313" key="4">
    <source>
        <dbReference type="EMBL" id="RCN50760.1"/>
    </source>
</evidence>
<evidence type="ECO:0000256" key="1">
    <source>
        <dbReference type="SAM" id="Coils"/>
    </source>
</evidence>
<proteinExistence type="predicted"/>
<evidence type="ECO:0000256" key="2">
    <source>
        <dbReference type="SAM" id="MobiDB-lite"/>
    </source>
</evidence>
<reference evidence="4 5" key="1">
    <citation type="submission" date="2014-10" db="EMBL/GenBank/DDBJ databases">
        <title>Draft genome of the hookworm Ancylostoma caninum.</title>
        <authorList>
            <person name="Mitreva M."/>
        </authorList>
    </citation>
    <scope>NUCLEOTIDE SEQUENCE [LARGE SCALE GENOMIC DNA]</scope>
    <source>
        <strain evidence="4 5">Baltimore</strain>
    </source>
</reference>